<accession>A0A2A3ZA78</accession>
<dbReference type="PANTHER" id="PTHR33204">
    <property type="entry name" value="TRANSCRIPTIONAL REGULATOR, MARR FAMILY"/>
    <property type="match status" value="1"/>
</dbReference>
<keyword evidence="1" id="KW-0805">Transcription regulation</keyword>
<proteinExistence type="predicted"/>
<reference evidence="5 6" key="1">
    <citation type="journal article" date="2017" name="Elife">
        <title>Extensive horizontal gene transfer in cheese-associated bacteria.</title>
        <authorList>
            <person name="Bonham K.S."/>
            <person name="Wolfe B.E."/>
            <person name="Dutton R.J."/>
        </authorList>
    </citation>
    <scope>NUCLEOTIDE SEQUENCE [LARGE SCALE GENOMIC DNA]</scope>
    <source>
        <strain evidence="5 6">900_6</strain>
    </source>
</reference>
<dbReference type="InterPro" id="IPR036388">
    <property type="entry name" value="WH-like_DNA-bd_sf"/>
</dbReference>
<dbReference type="CDD" id="cd00090">
    <property type="entry name" value="HTH_ARSR"/>
    <property type="match status" value="1"/>
</dbReference>
<name>A0A2A3ZA78_BREAU</name>
<evidence type="ECO:0000313" key="6">
    <source>
        <dbReference type="Proteomes" id="UP000217720"/>
    </source>
</evidence>
<dbReference type="Gene3D" id="1.10.10.10">
    <property type="entry name" value="Winged helix-like DNA-binding domain superfamily/Winged helix DNA-binding domain"/>
    <property type="match status" value="1"/>
</dbReference>
<dbReference type="Pfam" id="PF01638">
    <property type="entry name" value="HxlR"/>
    <property type="match status" value="1"/>
</dbReference>
<evidence type="ECO:0000313" key="5">
    <source>
        <dbReference type="EMBL" id="PCC48498.1"/>
    </source>
</evidence>
<sequence length="108" mass="11377">MSNRAGLASAVRDSGLPSAFGILGKKWNGQILAALCEGPMKYSDLRRSVGPITDSVLSDRLGDLANAGLIERAQASMRPSHITYALSPQGDAIQPILDDLAVWAATNL</sequence>
<organism evidence="5 6">
    <name type="scientific">Brevibacterium aurantiacum</name>
    <dbReference type="NCBI Taxonomy" id="273384"/>
    <lineage>
        <taxon>Bacteria</taxon>
        <taxon>Bacillati</taxon>
        <taxon>Actinomycetota</taxon>
        <taxon>Actinomycetes</taxon>
        <taxon>Micrococcales</taxon>
        <taxon>Brevibacteriaceae</taxon>
        <taxon>Brevibacterium</taxon>
    </lineage>
</organism>
<dbReference type="PROSITE" id="PS51118">
    <property type="entry name" value="HTH_HXLR"/>
    <property type="match status" value="1"/>
</dbReference>
<dbReference type="InterPro" id="IPR002577">
    <property type="entry name" value="HTH_HxlR"/>
</dbReference>
<evidence type="ECO:0000259" key="4">
    <source>
        <dbReference type="PROSITE" id="PS51118"/>
    </source>
</evidence>
<dbReference type="RefSeq" id="WP_096161370.1">
    <property type="nucleotide sequence ID" value="NZ_JABUYC010000029.1"/>
</dbReference>
<dbReference type="EMBL" id="NRGO01000048">
    <property type="protein sequence ID" value="PCC48498.1"/>
    <property type="molecule type" value="Genomic_DNA"/>
</dbReference>
<dbReference type="PANTHER" id="PTHR33204:SF37">
    <property type="entry name" value="HTH-TYPE TRANSCRIPTIONAL REGULATOR YODB"/>
    <property type="match status" value="1"/>
</dbReference>
<protein>
    <recommendedName>
        <fullName evidence="4">HTH hxlR-type domain-containing protein</fullName>
    </recommendedName>
</protein>
<dbReference type="GO" id="GO:0003677">
    <property type="term" value="F:DNA binding"/>
    <property type="evidence" value="ECO:0007669"/>
    <property type="project" value="UniProtKB-KW"/>
</dbReference>
<dbReference type="AlphaFoldDB" id="A0A2A3ZA78"/>
<keyword evidence="3" id="KW-0804">Transcription</keyword>
<evidence type="ECO:0000256" key="3">
    <source>
        <dbReference type="ARBA" id="ARBA00023163"/>
    </source>
</evidence>
<evidence type="ECO:0000256" key="2">
    <source>
        <dbReference type="ARBA" id="ARBA00023125"/>
    </source>
</evidence>
<dbReference type="Proteomes" id="UP000217720">
    <property type="component" value="Unassembled WGS sequence"/>
</dbReference>
<keyword evidence="2" id="KW-0238">DNA-binding</keyword>
<dbReference type="InterPro" id="IPR011991">
    <property type="entry name" value="ArsR-like_HTH"/>
</dbReference>
<dbReference type="InterPro" id="IPR036390">
    <property type="entry name" value="WH_DNA-bd_sf"/>
</dbReference>
<evidence type="ECO:0000256" key="1">
    <source>
        <dbReference type="ARBA" id="ARBA00023015"/>
    </source>
</evidence>
<comment type="caution">
    <text evidence="5">The sequence shown here is derived from an EMBL/GenBank/DDBJ whole genome shotgun (WGS) entry which is preliminary data.</text>
</comment>
<gene>
    <name evidence="5" type="ORF">CIK62_18265</name>
</gene>
<dbReference type="SUPFAM" id="SSF46785">
    <property type="entry name" value="Winged helix' DNA-binding domain"/>
    <property type="match status" value="1"/>
</dbReference>
<feature type="domain" description="HTH hxlR-type" evidence="4">
    <location>
        <begin position="14"/>
        <end position="108"/>
    </location>
</feature>